<evidence type="ECO:0000256" key="8">
    <source>
        <dbReference type="ARBA" id="ARBA00023157"/>
    </source>
</evidence>
<evidence type="ECO:0000256" key="7">
    <source>
        <dbReference type="ARBA" id="ARBA00023145"/>
    </source>
</evidence>
<feature type="disulfide bond" evidence="10">
    <location>
        <begin position="101"/>
        <end position="256"/>
    </location>
</feature>
<dbReference type="GO" id="GO:0006508">
    <property type="term" value="P:proteolysis"/>
    <property type="evidence" value="ECO:0007669"/>
    <property type="project" value="UniProtKB-KW"/>
</dbReference>
<dbReference type="GO" id="GO:0008270">
    <property type="term" value="F:zinc ion binding"/>
    <property type="evidence" value="ECO:0007669"/>
    <property type="project" value="UniProtKB-UniRule"/>
</dbReference>
<keyword evidence="5 10" id="KW-0862">Zinc</keyword>
<evidence type="ECO:0000256" key="1">
    <source>
        <dbReference type="ARBA" id="ARBA00022670"/>
    </source>
</evidence>
<dbReference type="SMART" id="SM00235">
    <property type="entry name" value="ZnMc"/>
    <property type="match status" value="1"/>
</dbReference>
<evidence type="ECO:0000256" key="5">
    <source>
        <dbReference type="ARBA" id="ARBA00022833"/>
    </source>
</evidence>
<dbReference type="FunFam" id="3.40.390.10:FF:000015">
    <property type="entry name" value="Meprin A subunit"/>
    <property type="match status" value="1"/>
</dbReference>
<dbReference type="EnsemblMetazoa" id="PPAI010163-RA">
    <property type="protein sequence ID" value="PPAI010163-PA"/>
    <property type="gene ID" value="PPAI010163"/>
</dbReference>
<organism evidence="12 13">
    <name type="scientific">Phlebotomus papatasi</name>
    <name type="common">Sandfly</name>
    <dbReference type="NCBI Taxonomy" id="29031"/>
    <lineage>
        <taxon>Eukaryota</taxon>
        <taxon>Metazoa</taxon>
        <taxon>Ecdysozoa</taxon>
        <taxon>Arthropoda</taxon>
        <taxon>Hexapoda</taxon>
        <taxon>Insecta</taxon>
        <taxon>Pterygota</taxon>
        <taxon>Neoptera</taxon>
        <taxon>Endopterygota</taxon>
        <taxon>Diptera</taxon>
        <taxon>Nematocera</taxon>
        <taxon>Psychodoidea</taxon>
        <taxon>Psychodidae</taxon>
        <taxon>Phlebotomus</taxon>
        <taxon>Phlebotomus</taxon>
    </lineage>
</organism>
<dbReference type="InterPro" id="IPR034035">
    <property type="entry name" value="Astacin-like_dom"/>
</dbReference>
<dbReference type="AlphaFoldDB" id="A0A1B0GQQ4"/>
<feature type="binding site" evidence="10">
    <location>
        <position position="159"/>
    </location>
    <ligand>
        <name>Zn(2+)</name>
        <dbReference type="ChEBI" id="CHEBI:29105"/>
        <note>catalytic</note>
    </ligand>
</feature>
<feature type="binding site" evidence="10">
    <location>
        <position position="165"/>
    </location>
    <ligand>
        <name>Zn(2+)</name>
        <dbReference type="ChEBI" id="CHEBI:29105"/>
        <note>catalytic</note>
    </ligand>
</feature>
<dbReference type="KEGG" id="ppap:129802040"/>
<keyword evidence="9" id="KW-0325">Glycoprotein</keyword>
<evidence type="ECO:0000256" key="9">
    <source>
        <dbReference type="ARBA" id="ARBA00023180"/>
    </source>
</evidence>
<keyword evidence="1 10" id="KW-0645">Protease</keyword>
<dbReference type="Gene3D" id="3.40.390.10">
    <property type="entry name" value="Collagenase (Catalytic Domain)"/>
    <property type="match status" value="1"/>
</dbReference>
<evidence type="ECO:0000256" key="3">
    <source>
        <dbReference type="ARBA" id="ARBA00022729"/>
    </source>
</evidence>
<dbReference type="InterPro" id="IPR024079">
    <property type="entry name" value="MetalloPept_cat_dom_sf"/>
</dbReference>
<keyword evidence="2 10" id="KW-0479">Metal-binding</keyword>
<keyword evidence="4 10" id="KW-0378">Hydrolase</keyword>
<comment type="cofactor">
    <cofactor evidence="10 11">
        <name>Zn(2+)</name>
        <dbReference type="ChEBI" id="CHEBI:29105"/>
    </cofactor>
    <text evidence="10 11">Binds 1 zinc ion per subunit.</text>
</comment>
<name>A0A1B0GQQ4_PHLPP</name>
<feature type="chain" id="PRO_5036529456" description="Metalloendopeptidase" evidence="11">
    <location>
        <begin position="17"/>
        <end position="260"/>
    </location>
</feature>
<keyword evidence="7" id="KW-0865">Zymogen</keyword>
<dbReference type="SUPFAM" id="SSF55486">
    <property type="entry name" value="Metalloproteases ('zincins'), catalytic domain"/>
    <property type="match status" value="1"/>
</dbReference>
<dbReference type="GeneID" id="129802040"/>
<reference evidence="12" key="1">
    <citation type="submission" date="2022-08" db="UniProtKB">
        <authorList>
            <consortium name="EnsemblMetazoa"/>
        </authorList>
    </citation>
    <scope>IDENTIFICATION</scope>
    <source>
        <strain evidence="12">Israel</strain>
    </source>
</reference>
<protein>
    <recommendedName>
        <fullName evidence="11">Metalloendopeptidase</fullName>
        <ecNumber evidence="11">3.4.24.-</ecNumber>
    </recommendedName>
</protein>
<feature type="active site" evidence="10">
    <location>
        <position position="156"/>
    </location>
</feature>
<evidence type="ECO:0000256" key="4">
    <source>
        <dbReference type="ARBA" id="ARBA00022801"/>
    </source>
</evidence>
<evidence type="ECO:0000256" key="2">
    <source>
        <dbReference type="ARBA" id="ARBA00022723"/>
    </source>
</evidence>
<dbReference type="VEuPathDB" id="VectorBase:PPAI010163"/>
<comment type="caution">
    <text evidence="10">Lacks conserved residue(s) required for the propagation of feature annotation.</text>
</comment>
<dbReference type="Pfam" id="PF01400">
    <property type="entry name" value="Astacin"/>
    <property type="match status" value="1"/>
</dbReference>
<dbReference type="PRINTS" id="PR00480">
    <property type="entry name" value="ASTACIN"/>
</dbReference>
<dbReference type="OrthoDB" id="291007at2759"/>
<dbReference type="PANTHER" id="PTHR10127">
    <property type="entry name" value="DISCOIDIN, CUB, EGF, LAMININ , AND ZINC METALLOPROTEASE DOMAIN CONTAINING"/>
    <property type="match status" value="1"/>
</dbReference>
<dbReference type="EMBL" id="AJVK01007783">
    <property type="status" value="NOT_ANNOTATED_CDS"/>
    <property type="molecule type" value="Genomic_DNA"/>
</dbReference>
<evidence type="ECO:0000256" key="6">
    <source>
        <dbReference type="ARBA" id="ARBA00023049"/>
    </source>
</evidence>
<dbReference type="Proteomes" id="UP000092462">
    <property type="component" value="Unassembled WGS sequence"/>
</dbReference>
<keyword evidence="13" id="KW-1185">Reference proteome</keyword>
<dbReference type="CDD" id="cd04280">
    <property type="entry name" value="ZnMc_astacin_like"/>
    <property type="match status" value="1"/>
</dbReference>
<dbReference type="EC" id="3.4.24.-" evidence="11"/>
<dbReference type="GO" id="GO:0004222">
    <property type="term" value="F:metalloendopeptidase activity"/>
    <property type="evidence" value="ECO:0007669"/>
    <property type="project" value="UniProtKB-UniRule"/>
</dbReference>
<dbReference type="InterPro" id="IPR006026">
    <property type="entry name" value="Peptidase_Metallo"/>
</dbReference>
<sequence>MKSILVVFALLALAWASPFARENVSEQPTEEMGDFFEGDMELTESQRRTFFEGMIDSRTGLLNTNYRWPSNTLIYDFASNVNQAQRDYIESGLKSIADNTCIRFARRTNQADYVLVTTDATGCSSYVGRIRGMQTLKLAPNVPGSGCFRFGTIVHEFIHALGFHHAQTAYNRDEYVIIKWENIERGKEGNFNLRDRTTTTMFDLDYDYGSVMHYSGTAFSTNGQPTIVPLDPTATIGQRVGMSELDIKRLNRMYNCPGSQ</sequence>
<keyword evidence="8 10" id="KW-1015">Disulfide bond</keyword>
<accession>A0A1B0GQQ4</accession>
<proteinExistence type="predicted"/>
<keyword evidence="3 11" id="KW-0732">Signal</keyword>
<dbReference type="VEuPathDB" id="VectorBase:PPAPM1_010089"/>
<dbReference type="InterPro" id="IPR001506">
    <property type="entry name" value="Peptidase_M12A"/>
</dbReference>
<evidence type="ECO:0000256" key="10">
    <source>
        <dbReference type="PROSITE-ProRule" id="PRU01211"/>
    </source>
</evidence>
<feature type="binding site" evidence="10">
    <location>
        <position position="155"/>
    </location>
    <ligand>
        <name>Zn(2+)</name>
        <dbReference type="ChEBI" id="CHEBI:29105"/>
        <note>catalytic</note>
    </ligand>
</feature>
<evidence type="ECO:0000313" key="12">
    <source>
        <dbReference type="EnsemblMetazoa" id="PPAI010163-PA"/>
    </source>
</evidence>
<feature type="signal peptide" evidence="11">
    <location>
        <begin position="1"/>
        <end position="16"/>
    </location>
</feature>
<dbReference type="RefSeq" id="XP_055703561.1">
    <property type="nucleotide sequence ID" value="XM_055847586.1"/>
</dbReference>
<dbReference type="PROSITE" id="PS51864">
    <property type="entry name" value="ASTACIN"/>
    <property type="match status" value="1"/>
</dbReference>
<evidence type="ECO:0000313" key="13">
    <source>
        <dbReference type="Proteomes" id="UP000092462"/>
    </source>
</evidence>
<keyword evidence="6 10" id="KW-0482">Metalloprotease</keyword>
<evidence type="ECO:0000256" key="11">
    <source>
        <dbReference type="RuleBase" id="RU361183"/>
    </source>
</evidence>
<dbReference type="PANTHER" id="PTHR10127:SF814">
    <property type="entry name" value="MEPRIN A SUBUNIT BETA"/>
    <property type="match status" value="1"/>
</dbReference>